<sequence>MTSAVAPLVREVQARAERDPGFAEVLELLVDAPDGPAGTLERIAAANLNRTRRAALTEDFRDGALPTPAVQALLGLRTPQAVHRMRTRGRLIGAPIGNQTWFPAWQFDEDRVRPELPRILDLLTGFTADPMAADRIMRITHDELGGVSIAAALRRPDLADTAWGMLAALGA</sequence>
<dbReference type="EMBL" id="LQOJ01000041">
    <property type="protein sequence ID" value="ORV02463.1"/>
    <property type="molecule type" value="Genomic_DNA"/>
</dbReference>
<comment type="caution">
    <text evidence="1">The sequence shown here is derived from an EMBL/GenBank/DDBJ whole genome shotgun (WGS) entry which is preliminary data.</text>
</comment>
<dbReference type="AlphaFoldDB" id="A0A1X1RB55"/>
<evidence type="ECO:0000313" key="2">
    <source>
        <dbReference type="Proteomes" id="UP000193484"/>
    </source>
</evidence>
<name>A0A1X1RB55_MYCFA</name>
<dbReference type="OrthoDB" id="4727019at2"/>
<protein>
    <submittedName>
        <fullName evidence="1">Uncharacterized protein</fullName>
    </submittedName>
</protein>
<dbReference type="STRING" id="1793.AWC04_12235"/>
<reference evidence="1 2" key="1">
    <citation type="submission" date="2016-01" db="EMBL/GenBank/DDBJ databases">
        <title>The new phylogeny of the genus Mycobacterium.</title>
        <authorList>
            <person name="Tarcisio F."/>
            <person name="Conor M."/>
            <person name="Antonella G."/>
            <person name="Elisabetta G."/>
            <person name="Giulia F.S."/>
            <person name="Sara T."/>
            <person name="Anna F."/>
            <person name="Clotilde B."/>
            <person name="Roberto B."/>
            <person name="Veronica D.S."/>
            <person name="Fabio R."/>
            <person name="Monica P."/>
            <person name="Olivier J."/>
            <person name="Enrico T."/>
            <person name="Nicola S."/>
        </authorList>
    </citation>
    <scope>NUCLEOTIDE SEQUENCE [LARGE SCALE GENOMIC DNA]</scope>
    <source>
        <strain evidence="1 2">DSM 44179</strain>
    </source>
</reference>
<keyword evidence="2" id="KW-1185">Reference proteome</keyword>
<evidence type="ECO:0000313" key="1">
    <source>
        <dbReference type="EMBL" id="ORV02463.1"/>
    </source>
</evidence>
<proteinExistence type="predicted"/>
<organism evidence="1 2">
    <name type="scientific">Mycolicibacterium fallax</name>
    <name type="common">Mycobacterium fallax</name>
    <dbReference type="NCBI Taxonomy" id="1793"/>
    <lineage>
        <taxon>Bacteria</taxon>
        <taxon>Bacillati</taxon>
        <taxon>Actinomycetota</taxon>
        <taxon>Actinomycetes</taxon>
        <taxon>Mycobacteriales</taxon>
        <taxon>Mycobacteriaceae</taxon>
        <taxon>Mycolicibacterium</taxon>
    </lineage>
</organism>
<accession>A0A1X1RB55</accession>
<gene>
    <name evidence="1" type="ORF">AWC04_12235</name>
</gene>
<dbReference type="Proteomes" id="UP000193484">
    <property type="component" value="Unassembled WGS sequence"/>
</dbReference>
<dbReference type="RefSeq" id="WP_085096532.1">
    <property type="nucleotide sequence ID" value="NZ_AP022603.1"/>
</dbReference>